<reference evidence="14 15" key="1">
    <citation type="submission" date="2013-01" db="EMBL/GenBank/DDBJ databases">
        <title>The Genome Sequence of Clostridium colicanis 209318.</title>
        <authorList>
            <consortium name="The Broad Institute Genome Sequencing Platform"/>
            <person name="Earl A."/>
            <person name="Ward D."/>
            <person name="Feldgarden M."/>
            <person name="Gevers D."/>
            <person name="Courvalin P."/>
            <person name="Lambert T."/>
            <person name="Walker B."/>
            <person name="Young S.K."/>
            <person name="Zeng Q."/>
            <person name="Gargeya S."/>
            <person name="Fitzgerald M."/>
            <person name="Haas B."/>
            <person name="Abouelleil A."/>
            <person name="Alvarado L."/>
            <person name="Arachchi H.M."/>
            <person name="Berlin A.M."/>
            <person name="Chapman S.B."/>
            <person name="Dewar J."/>
            <person name="Goldberg J."/>
            <person name="Griggs A."/>
            <person name="Gujja S."/>
            <person name="Hansen M."/>
            <person name="Howarth C."/>
            <person name="Imamovic A."/>
            <person name="Larimer J."/>
            <person name="McCowan C."/>
            <person name="Murphy C."/>
            <person name="Neiman D."/>
            <person name="Pearson M."/>
            <person name="Priest M."/>
            <person name="Roberts A."/>
            <person name="Saif S."/>
            <person name="Shea T."/>
            <person name="Sisk P."/>
            <person name="Sykes S."/>
            <person name="Wortman J."/>
            <person name="Nusbaum C."/>
            <person name="Birren B."/>
        </authorList>
    </citation>
    <scope>NUCLEOTIDE SEQUENCE [LARGE SCALE GENOMIC DNA]</scope>
    <source>
        <strain evidence="14 15">209318</strain>
    </source>
</reference>
<sequence>MRKLKEVFKGVWEKFKSLGKGVKIALIVALVSIIIAIIMLLFYNSANKYKVLFSDLDPNDAQIVTNQLKENKVDMKVQGNNILVNKDEVDRLRLELAPQLSEGSKGYELMDNSRSFGMTDEEFNLKKQRMLQGELERTIKSFPQVEDVRVHITPAKDSVFVENKEPGKAAVILNVGGKLNTEQVKSIVSLVSGSIQNIPKENIEVIDQNMNLLSQGIDYENGLSAGGVNSLDTQYKSERDYEEKLQKEIVSLLEPVLGKGKVKATVNVDLDFDSKKKTETVIDPNKVIVSQQIISEGNSTSNGATSESPVDNNMSNTIGENNSGVKSSKNEQSTNYESGKTETQVISAPGEVKRLTASVIIDGNLDTGTINTITQSVENAIGLNSERGDKISVASMDFDPAIKMEQENQIKEFNEQLKREKIIKLVMLVLGIILIIGLIIFLVKFINKKREEKEEKRLDVVVGTEDFKNSENMFKPIDFGNENEKLHLENEVKNYAKEKPDQVVEVIRSWLSENER</sequence>
<feature type="transmembrane region" description="Helical" evidence="11">
    <location>
        <begin position="425"/>
        <end position="447"/>
    </location>
</feature>
<dbReference type="InterPro" id="IPR045851">
    <property type="entry name" value="AMP-bd_C_sf"/>
</dbReference>
<gene>
    <name evidence="14" type="ORF">HMPREF1092_01505</name>
</gene>
<evidence type="ECO:0000259" key="13">
    <source>
        <dbReference type="Pfam" id="PF08345"/>
    </source>
</evidence>
<keyword evidence="14" id="KW-0282">Flagellum</keyword>
<evidence type="ECO:0000256" key="1">
    <source>
        <dbReference type="ARBA" id="ARBA00004117"/>
    </source>
</evidence>
<evidence type="ECO:0000256" key="3">
    <source>
        <dbReference type="ARBA" id="ARBA00007971"/>
    </source>
</evidence>
<feature type="domain" description="Flagellar M-ring N-terminal" evidence="12">
    <location>
        <begin position="46"/>
        <end position="215"/>
    </location>
</feature>
<evidence type="ECO:0000256" key="11">
    <source>
        <dbReference type="SAM" id="Phobius"/>
    </source>
</evidence>
<organism evidence="14 15">
    <name type="scientific">Clostridium thermobutyricum</name>
    <dbReference type="NCBI Taxonomy" id="29372"/>
    <lineage>
        <taxon>Bacteria</taxon>
        <taxon>Bacillati</taxon>
        <taxon>Bacillota</taxon>
        <taxon>Clostridia</taxon>
        <taxon>Eubacteriales</taxon>
        <taxon>Clostridiaceae</taxon>
        <taxon>Clostridium</taxon>
    </lineage>
</organism>
<evidence type="ECO:0000313" key="14">
    <source>
        <dbReference type="EMBL" id="ENZ02270.1"/>
    </source>
</evidence>
<keyword evidence="14" id="KW-0969">Cilium</keyword>
<evidence type="ECO:0000256" key="8">
    <source>
        <dbReference type="ARBA" id="ARBA00023143"/>
    </source>
</evidence>
<dbReference type="eggNOG" id="COG1766">
    <property type="taxonomic scope" value="Bacteria"/>
</dbReference>
<dbReference type="RefSeq" id="WP_002598006.1">
    <property type="nucleotide sequence ID" value="NZ_KB850956.1"/>
</dbReference>
<evidence type="ECO:0000259" key="12">
    <source>
        <dbReference type="Pfam" id="PF01514"/>
    </source>
</evidence>
<keyword evidence="15" id="KW-1185">Reference proteome</keyword>
<dbReference type="GO" id="GO:0005886">
    <property type="term" value="C:plasma membrane"/>
    <property type="evidence" value="ECO:0007669"/>
    <property type="project" value="UniProtKB-SubCell"/>
</dbReference>
<dbReference type="InterPro" id="IPR000067">
    <property type="entry name" value="FlgMring_FliF"/>
</dbReference>
<comment type="similarity">
    <text evidence="3 9">Belongs to the FliF family.</text>
</comment>
<evidence type="ECO:0000256" key="2">
    <source>
        <dbReference type="ARBA" id="ARBA00004651"/>
    </source>
</evidence>
<dbReference type="GO" id="GO:0071973">
    <property type="term" value="P:bacterial-type flagellum-dependent cell motility"/>
    <property type="evidence" value="ECO:0007669"/>
    <property type="project" value="InterPro"/>
</dbReference>
<dbReference type="PATRIC" id="fig|999411.4.peg.1481"/>
<dbReference type="NCBIfam" id="TIGR00206">
    <property type="entry name" value="fliF"/>
    <property type="match status" value="1"/>
</dbReference>
<feature type="transmembrane region" description="Helical" evidence="11">
    <location>
        <begin position="21"/>
        <end position="43"/>
    </location>
</feature>
<dbReference type="InterPro" id="IPR006182">
    <property type="entry name" value="FliF_N_dom"/>
</dbReference>
<dbReference type="PRINTS" id="PR01009">
    <property type="entry name" value="FLGMRINGFLIF"/>
</dbReference>
<feature type="domain" description="Flagellar M-ring C-terminal" evidence="13">
    <location>
        <begin position="253"/>
        <end position="398"/>
    </location>
</feature>
<protein>
    <recommendedName>
        <fullName evidence="9">Flagellar M-ring protein</fullName>
    </recommendedName>
</protein>
<keyword evidence="8 9" id="KW-0975">Bacterial flagellum</keyword>
<dbReference type="Gene3D" id="3.30.300.30">
    <property type="match status" value="1"/>
</dbReference>
<accession>N9WHE0</accession>
<comment type="subcellular location">
    <subcellularLocation>
        <location evidence="1 9">Bacterial flagellum basal body</location>
    </subcellularLocation>
    <subcellularLocation>
        <location evidence="2">Cell membrane</location>
        <topology evidence="2">Multi-pass membrane protein</topology>
    </subcellularLocation>
</comment>
<evidence type="ECO:0000256" key="6">
    <source>
        <dbReference type="ARBA" id="ARBA00022989"/>
    </source>
</evidence>
<evidence type="ECO:0000256" key="7">
    <source>
        <dbReference type="ARBA" id="ARBA00023136"/>
    </source>
</evidence>
<evidence type="ECO:0000313" key="15">
    <source>
        <dbReference type="Proteomes" id="UP000013097"/>
    </source>
</evidence>
<evidence type="ECO:0000256" key="10">
    <source>
        <dbReference type="SAM" id="MobiDB-lite"/>
    </source>
</evidence>
<keyword evidence="14" id="KW-0966">Cell projection</keyword>
<dbReference type="Pfam" id="PF01514">
    <property type="entry name" value="YscJ_FliF"/>
    <property type="match status" value="1"/>
</dbReference>
<comment type="function">
    <text evidence="9">The M ring may be actively involved in energy transduction.</text>
</comment>
<dbReference type="InterPro" id="IPR013556">
    <property type="entry name" value="Flag_M-ring_C"/>
</dbReference>
<dbReference type="EMBL" id="AGYT01000008">
    <property type="protein sequence ID" value="ENZ02270.1"/>
    <property type="molecule type" value="Genomic_DNA"/>
</dbReference>
<dbReference type="InterPro" id="IPR043427">
    <property type="entry name" value="YscJ/FliF"/>
</dbReference>
<name>N9WHE0_9CLOT</name>
<keyword evidence="6 11" id="KW-1133">Transmembrane helix</keyword>
<keyword evidence="4" id="KW-1003">Cell membrane</keyword>
<evidence type="ECO:0000256" key="9">
    <source>
        <dbReference type="PIRNR" id="PIRNR004862"/>
    </source>
</evidence>
<dbReference type="PANTHER" id="PTHR30046">
    <property type="entry name" value="FLAGELLAR M-RING PROTEIN"/>
    <property type="match status" value="1"/>
</dbReference>
<keyword evidence="7 11" id="KW-0472">Membrane</keyword>
<dbReference type="GO" id="GO:0009431">
    <property type="term" value="C:bacterial-type flagellum basal body, MS ring"/>
    <property type="evidence" value="ECO:0007669"/>
    <property type="project" value="InterPro"/>
</dbReference>
<dbReference type="Pfam" id="PF08345">
    <property type="entry name" value="YscJ_FliF_C"/>
    <property type="match status" value="1"/>
</dbReference>
<evidence type="ECO:0000256" key="4">
    <source>
        <dbReference type="ARBA" id="ARBA00022475"/>
    </source>
</evidence>
<dbReference type="Proteomes" id="UP000013097">
    <property type="component" value="Unassembled WGS sequence"/>
</dbReference>
<feature type="region of interest" description="Disordered" evidence="10">
    <location>
        <begin position="293"/>
        <end position="344"/>
    </location>
</feature>
<dbReference type="GO" id="GO:0003774">
    <property type="term" value="F:cytoskeletal motor activity"/>
    <property type="evidence" value="ECO:0007669"/>
    <property type="project" value="InterPro"/>
</dbReference>
<dbReference type="HOGENOM" id="CLU_028108_2_0_9"/>
<evidence type="ECO:0000256" key="5">
    <source>
        <dbReference type="ARBA" id="ARBA00022692"/>
    </source>
</evidence>
<dbReference type="PANTHER" id="PTHR30046:SF0">
    <property type="entry name" value="FLAGELLAR M-RING PROTEIN"/>
    <property type="match status" value="1"/>
</dbReference>
<keyword evidence="5 11" id="KW-0812">Transmembrane</keyword>
<dbReference type="AlphaFoldDB" id="N9WHE0"/>
<proteinExistence type="inferred from homology"/>
<comment type="caution">
    <text evidence="14">The sequence shown here is derived from an EMBL/GenBank/DDBJ whole genome shotgun (WGS) entry which is preliminary data.</text>
</comment>
<dbReference type="PIRSF" id="PIRSF004862">
    <property type="entry name" value="FliF"/>
    <property type="match status" value="1"/>
</dbReference>